<accession>A0A5M3MAQ6</accession>
<dbReference type="EMBL" id="JH711587">
    <property type="protein sequence ID" value="EIW75870.1"/>
    <property type="molecule type" value="Genomic_DNA"/>
</dbReference>
<protein>
    <submittedName>
        <fullName evidence="2">Uncharacterized protein</fullName>
    </submittedName>
</protein>
<name>A0A5M3MAQ6_CONPW</name>
<keyword evidence="3" id="KW-1185">Reference proteome</keyword>
<dbReference type="RefSeq" id="XP_007773876.1">
    <property type="nucleotide sequence ID" value="XM_007775686.1"/>
</dbReference>
<reference evidence="3" key="1">
    <citation type="journal article" date="2012" name="Science">
        <title>The Paleozoic origin of enzymatic lignin decomposition reconstructed from 31 fungal genomes.</title>
        <authorList>
            <person name="Floudas D."/>
            <person name="Binder M."/>
            <person name="Riley R."/>
            <person name="Barry K."/>
            <person name="Blanchette R.A."/>
            <person name="Henrissat B."/>
            <person name="Martinez A.T."/>
            <person name="Otillar R."/>
            <person name="Spatafora J.W."/>
            <person name="Yadav J.S."/>
            <person name="Aerts A."/>
            <person name="Benoit I."/>
            <person name="Boyd A."/>
            <person name="Carlson A."/>
            <person name="Copeland A."/>
            <person name="Coutinho P.M."/>
            <person name="de Vries R.P."/>
            <person name="Ferreira P."/>
            <person name="Findley K."/>
            <person name="Foster B."/>
            <person name="Gaskell J."/>
            <person name="Glotzer D."/>
            <person name="Gorecki P."/>
            <person name="Heitman J."/>
            <person name="Hesse C."/>
            <person name="Hori C."/>
            <person name="Igarashi K."/>
            <person name="Jurgens J.A."/>
            <person name="Kallen N."/>
            <person name="Kersten P."/>
            <person name="Kohler A."/>
            <person name="Kuees U."/>
            <person name="Kumar T.K.A."/>
            <person name="Kuo A."/>
            <person name="LaButti K."/>
            <person name="Larrondo L.F."/>
            <person name="Lindquist E."/>
            <person name="Ling A."/>
            <person name="Lombard V."/>
            <person name="Lucas S."/>
            <person name="Lundell T."/>
            <person name="Martin R."/>
            <person name="McLaughlin D.J."/>
            <person name="Morgenstern I."/>
            <person name="Morin E."/>
            <person name="Murat C."/>
            <person name="Nagy L.G."/>
            <person name="Nolan M."/>
            <person name="Ohm R.A."/>
            <person name="Patyshakuliyeva A."/>
            <person name="Rokas A."/>
            <person name="Ruiz-Duenas F.J."/>
            <person name="Sabat G."/>
            <person name="Salamov A."/>
            <person name="Samejima M."/>
            <person name="Schmutz J."/>
            <person name="Slot J.C."/>
            <person name="St John F."/>
            <person name="Stenlid J."/>
            <person name="Sun H."/>
            <person name="Sun S."/>
            <person name="Syed K."/>
            <person name="Tsang A."/>
            <person name="Wiebenga A."/>
            <person name="Young D."/>
            <person name="Pisabarro A."/>
            <person name="Eastwood D.C."/>
            <person name="Martin F."/>
            <person name="Cullen D."/>
            <person name="Grigoriev I.V."/>
            <person name="Hibbett D.S."/>
        </authorList>
    </citation>
    <scope>NUCLEOTIDE SEQUENCE [LARGE SCALE GENOMIC DNA]</scope>
    <source>
        <strain evidence="3">RWD-64-598 SS2</strain>
    </source>
</reference>
<evidence type="ECO:0000313" key="2">
    <source>
        <dbReference type="EMBL" id="EIW75870.1"/>
    </source>
</evidence>
<gene>
    <name evidence="2" type="ORF">CONPUDRAFT_76922</name>
</gene>
<feature type="region of interest" description="Disordered" evidence="1">
    <location>
        <begin position="319"/>
        <end position="340"/>
    </location>
</feature>
<dbReference type="AlphaFoldDB" id="A0A5M3MAQ6"/>
<sequence length="348" mass="38817">MPSTPPSTSPPATVSEYQPPPLLSPRATSMSNESKLLEDALSAVKVLESRFDTYRADVDARFDTFRKEVLGRLTEVETAPVASNAAVRDELRVVRRLMTQKALEIGEFRLESRDERVNRILETCRPHAEDGAEAHQTDLWPQRAAGTRPATAPVMTGGNSGNTEYRELFKTLGHRRTLVVSNAEPFADAWCDSSPKQSSLPRTRSRYRALVTPYKRATPSIPRVTKVRRKNLQVQYERDQVYPRGIQSSQTSSALPRLMALAAPSFTISKSKSSSDIEPQLQYYHSSLTAECKVASQTATNWTDDTQCLKAAESDLSVSRDSSQLLSEREPETDKEEMLTSIVLPDLL</sequence>
<dbReference type="Proteomes" id="UP000053558">
    <property type="component" value="Unassembled WGS sequence"/>
</dbReference>
<feature type="region of interest" description="Disordered" evidence="1">
    <location>
        <begin position="1"/>
        <end position="31"/>
    </location>
</feature>
<evidence type="ECO:0000313" key="3">
    <source>
        <dbReference type="Proteomes" id="UP000053558"/>
    </source>
</evidence>
<dbReference type="KEGG" id="cput:CONPUDRAFT_76922"/>
<proteinExistence type="predicted"/>
<organism evidence="2 3">
    <name type="scientific">Coniophora puteana (strain RWD-64-598)</name>
    <name type="common">Brown rot fungus</name>
    <dbReference type="NCBI Taxonomy" id="741705"/>
    <lineage>
        <taxon>Eukaryota</taxon>
        <taxon>Fungi</taxon>
        <taxon>Dikarya</taxon>
        <taxon>Basidiomycota</taxon>
        <taxon>Agaricomycotina</taxon>
        <taxon>Agaricomycetes</taxon>
        <taxon>Agaricomycetidae</taxon>
        <taxon>Boletales</taxon>
        <taxon>Coniophorineae</taxon>
        <taxon>Coniophoraceae</taxon>
        <taxon>Coniophora</taxon>
    </lineage>
</organism>
<evidence type="ECO:0000256" key="1">
    <source>
        <dbReference type="SAM" id="MobiDB-lite"/>
    </source>
</evidence>
<comment type="caution">
    <text evidence="2">The sequence shown here is derived from an EMBL/GenBank/DDBJ whole genome shotgun (WGS) entry which is preliminary data.</text>
</comment>
<dbReference type="GeneID" id="19209541"/>
<feature type="compositionally biased region" description="Basic and acidic residues" evidence="1">
    <location>
        <begin position="327"/>
        <end position="338"/>
    </location>
</feature>